<protein>
    <submittedName>
        <fullName evidence="1">Uncharacterized protein</fullName>
    </submittedName>
</protein>
<gene>
    <name evidence="1" type="ORF">SAMN04488023_11247</name>
</gene>
<dbReference type="AlphaFoldDB" id="A0A1H9QL27"/>
<sequence>MLSAFLMLSSTLFAQSIKFPSVDSAEDPTTVITAIETNSNATIVSFKHTSPVKGNWVQLNKSMYLQDANGEERYNYIKSEGIPLRPERFVSKEDNQEVIFKVYFEKLKPGTKSINIIERARSMSELNNGINFLNYFKVDLLKSKSETSHETRATQVIIAPPPPLENGTSTAMGFENMANLAPMMNNMYGSMLQAQLNTLSKPAVINQMAKVTKNYYDALIKAGFSVDAALKIVISKPLVSINDGVRN</sequence>
<dbReference type="STRING" id="390241.SAMN04488023_11247"/>
<keyword evidence="2" id="KW-1185">Reference proteome</keyword>
<proteinExistence type="predicted"/>
<organism evidence="1 2">
    <name type="scientific">Pedobacter rhizosphaerae</name>
    <dbReference type="NCBI Taxonomy" id="390241"/>
    <lineage>
        <taxon>Bacteria</taxon>
        <taxon>Pseudomonadati</taxon>
        <taxon>Bacteroidota</taxon>
        <taxon>Sphingobacteriia</taxon>
        <taxon>Sphingobacteriales</taxon>
        <taxon>Sphingobacteriaceae</taxon>
        <taxon>Pedobacter</taxon>
    </lineage>
</organism>
<evidence type="ECO:0000313" key="1">
    <source>
        <dbReference type="EMBL" id="SER61172.1"/>
    </source>
</evidence>
<dbReference type="EMBL" id="FOGG01000012">
    <property type="protein sequence ID" value="SER61172.1"/>
    <property type="molecule type" value="Genomic_DNA"/>
</dbReference>
<accession>A0A1H9QL27</accession>
<name>A0A1H9QL27_9SPHI</name>
<reference evidence="1 2" key="1">
    <citation type="submission" date="2016-10" db="EMBL/GenBank/DDBJ databases">
        <authorList>
            <person name="de Groot N.N."/>
        </authorList>
    </citation>
    <scope>NUCLEOTIDE SEQUENCE [LARGE SCALE GENOMIC DNA]</scope>
    <source>
        <strain evidence="1 2">DSM 18610</strain>
    </source>
</reference>
<dbReference type="Proteomes" id="UP000199572">
    <property type="component" value="Unassembled WGS sequence"/>
</dbReference>
<evidence type="ECO:0000313" key="2">
    <source>
        <dbReference type="Proteomes" id="UP000199572"/>
    </source>
</evidence>